<organism evidence="2 3">
    <name type="scientific">Angiostrongylus cantonensis</name>
    <name type="common">Rat lungworm</name>
    <dbReference type="NCBI Taxonomy" id="6313"/>
    <lineage>
        <taxon>Eukaryota</taxon>
        <taxon>Metazoa</taxon>
        <taxon>Ecdysozoa</taxon>
        <taxon>Nematoda</taxon>
        <taxon>Chromadorea</taxon>
        <taxon>Rhabditida</taxon>
        <taxon>Rhabditina</taxon>
        <taxon>Rhabditomorpha</taxon>
        <taxon>Strongyloidea</taxon>
        <taxon>Metastrongylidae</taxon>
        <taxon>Angiostrongylus</taxon>
    </lineage>
</organism>
<evidence type="ECO:0000313" key="3">
    <source>
        <dbReference type="WBParaSite" id="ACAC_0000036401-mRNA-1"/>
    </source>
</evidence>
<reference evidence="3" key="2">
    <citation type="submission" date="2017-02" db="UniProtKB">
        <authorList>
            <consortium name="WormBaseParasite"/>
        </authorList>
    </citation>
    <scope>IDENTIFICATION</scope>
</reference>
<reference evidence="2" key="1">
    <citation type="submission" date="2012-09" db="EMBL/GenBank/DDBJ databases">
        <authorList>
            <person name="Martin A.A."/>
        </authorList>
    </citation>
    <scope>NUCLEOTIDE SEQUENCE</scope>
</reference>
<accession>A0A0K0CTG2</accession>
<dbReference type="AlphaFoldDB" id="A0A0K0CTG2"/>
<sequence length="98" mass="10805">MTSNTPENLTWFAKTKLLIRKSGKEPANGFGVSVAAVNGNVSDERQSVRRRPKCAGRNRDRSARDDERLTRPLSRSANHCGHFVRVGAKSVQIVISVS</sequence>
<dbReference type="WBParaSite" id="ACAC_0000036401-mRNA-1">
    <property type="protein sequence ID" value="ACAC_0000036401-mRNA-1"/>
    <property type="gene ID" value="ACAC_0000036401"/>
</dbReference>
<proteinExistence type="predicted"/>
<name>A0A0K0CTG2_ANGCA</name>
<dbReference type="Proteomes" id="UP000035642">
    <property type="component" value="Unassembled WGS sequence"/>
</dbReference>
<evidence type="ECO:0000256" key="1">
    <source>
        <dbReference type="SAM" id="MobiDB-lite"/>
    </source>
</evidence>
<feature type="compositionally biased region" description="Basic and acidic residues" evidence="1">
    <location>
        <begin position="57"/>
        <end position="70"/>
    </location>
</feature>
<keyword evidence="2" id="KW-1185">Reference proteome</keyword>
<protein>
    <submittedName>
        <fullName evidence="3">MSP domain-containing protein</fullName>
    </submittedName>
</protein>
<feature type="region of interest" description="Disordered" evidence="1">
    <location>
        <begin position="42"/>
        <end position="73"/>
    </location>
</feature>
<evidence type="ECO:0000313" key="2">
    <source>
        <dbReference type="Proteomes" id="UP000035642"/>
    </source>
</evidence>